<reference evidence="2 3" key="1">
    <citation type="submission" date="2020-08" db="EMBL/GenBank/DDBJ databases">
        <title>Genome sequencing of Purple Non-Sulfur Bacteria from various extreme environments.</title>
        <authorList>
            <person name="Mayer M."/>
        </authorList>
    </citation>
    <scope>NUCLEOTIDE SEQUENCE [LARGE SCALE GENOMIC DNA]</scope>
    <source>
        <strain evidence="2 3">JA131</strain>
    </source>
</reference>
<proteinExistence type="predicted"/>
<dbReference type="SUPFAM" id="SSF51306">
    <property type="entry name" value="LexA/Signal peptidase"/>
    <property type="match status" value="1"/>
</dbReference>
<dbReference type="InterPro" id="IPR039418">
    <property type="entry name" value="LexA-like"/>
</dbReference>
<dbReference type="SUPFAM" id="SSF47413">
    <property type="entry name" value="lambda repressor-like DNA-binding domains"/>
    <property type="match status" value="1"/>
</dbReference>
<dbReference type="SMART" id="SM00530">
    <property type="entry name" value="HTH_XRE"/>
    <property type="match status" value="1"/>
</dbReference>
<dbReference type="CDD" id="cd06529">
    <property type="entry name" value="S24_LexA-like"/>
    <property type="match status" value="1"/>
</dbReference>
<dbReference type="Pfam" id="PF00717">
    <property type="entry name" value="Peptidase_S24"/>
    <property type="match status" value="1"/>
</dbReference>
<organism evidence="2 3">
    <name type="scientific">Roseospira visakhapatnamensis</name>
    <dbReference type="NCBI Taxonomy" id="390880"/>
    <lineage>
        <taxon>Bacteria</taxon>
        <taxon>Pseudomonadati</taxon>
        <taxon>Pseudomonadota</taxon>
        <taxon>Alphaproteobacteria</taxon>
        <taxon>Rhodospirillales</taxon>
        <taxon>Rhodospirillaceae</taxon>
        <taxon>Roseospira</taxon>
    </lineage>
</organism>
<dbReference type="EMBL" id="JACIGK010000004">
    <property type="protein sequence ID" value="MBB4265117.1"/>
    <property type="molecule type" value="Genomic_DNA"/>
</dbReference>
<dbReference type="Gene3D" id="2.10.109.10">
    <property type="entry name" value="Umud Fragment, subunit A"/>
    <property type="match status" value="1"/>
</dbReference>
<sequence>MQTPADRLRHARATAGFATASQAATRFGWNLNTYKAHENGKRGLKADMIARYAEAFRVSPAWIHYGERADDPGLVRNVPNIASGFSEEAIGTAPAATGPPDGDAMTTDVDLDRPHLDGLVGGRDLPVFGSALGGPDGEMIVSFEPIEWVRRPAPLEGVNGGFGFYMIGESMSPAFEPGDMILCHPTRPPYAGQDVLVIRRLNGGQCALVKRLVRHDPQGLRLRQFNPPEDFDVARDEVISFHLIVGKYSRR</sequence>
<gene>
    <name evidence="2" type="ORF">GGD89_000732</name>
</gene>
<dbReference type="InterPro" id="IPR010982">
    <property type="entry name" value="Lambda_DNA-bd_dom_sf"/>
</dbReference>
<dbReference type="Pfam" id="PF13560">
    <property type="entry name" value="HTH_31"/>
    <property type="match status" value="1"/>
</dbReference>
<dbReference type="InterPro" id="IPR001387">
    <property type="entry name" value="Cro/C1-type_HTH"/>
</dbReference>
<dbReference type="Proteomes" id="UP000554286">
    <property type="component" value="Unassembled WGS sequence"/>
</dbReference>
<dbReference type="InterPro" id="IPR036286">
    <property type="entry name" value="LexA/Signal_pep-like_sf"/>
</dbReference>
<dbReference type="RefSeq" id="WP_184042749.1">
    <property type="nucleotide sequence ID" value="NZ_JACIGK010000004.1"/>
</dbReference>
<name>A0A7W6RAX1_9PROT</name>
<accession>A0A7W6RAX1</accession>
<dbReference type="AlphaFoldDB" id="A0A7W6RAX1"/>
<protein>
    <submittedName>
        <fullName evidence="2">Phage repressor protein C with HTH and peptisase S24 domain</fullName>
    </submittedName>
</protein>
<dbReference type="PROSITE" id="PS50943">
    <property type="entry name" value="HTH_CROC1"/>
    <property type="match status" value="1"/>
</dbReference>
<dbReference type="InterPro" id="IPR015927">
    <property type="entry name" value="Peptidase_S24_S26A/B/C"/>
</dbReference>
<comment type="caution">
    <text evidence="2">The sequence shown here is derived from an EMBL/GenBank/DDBJ whole genome shotgun (WGS) entry which is preliminary data.</text>
</comment>
<evidence type="ECO:0000259" key="1">
    <source>
        <dbReference type="PROSITE" id="PS50943"/>
    </source>
</evidence>
<dbReference type="Gene3D" id="1.10.260.40">
    <property type="entry name" value="lambda repressor-like DNA-binding domains"/>
    <property type="match status" value="1"/>
</dbReference>
<keyword evidence="3" id="KW-1185">Reference proteome</keyword>
<feature type="domain" description="HTH cro/C1-type" evidence="1">
    <location>
        <begin position="19"/>
        <end position="63"/>
    </location>
</feature>
<dbReference type="GO" id="GO:0003677">
    <property type="term" value="F:DNA binding"/>
    <property type="evidence" value="ECO:0007669"/>
    <property type="project" value="InterPro"/>
</dbReference>
<evidence type="ECO:0000313" key="2">
    <source>
        <dbReference type="EMBL" id="MBB4265117.1"/>
    </source>
</evidence>
<evidence type="ECO:0000313" key="3">
    <source>
        <dbReference type="Proteomes" id="UP000554286"/>
    </source>
</evidence>